<name>A0A0M3JNF6_ANISI</name>
<evidence type="ECO:0000313" key="1">
    <source>
        <dbReference type="EMBL" id="VDK35314.1"/>
    </source>
</evidence>
<keyword evidence="2" id="KW-1185">Reference proteome</keyword>
<dbReference type="Proteomes" id="UP000267096">
    <property type="component" value="Unassembled WGS sequence"/>
</dbReference>
<dbReference type="WBParaSite" id="ASIM_0000919601-mRNA-1">
    <property type="protein sequence ID" value="ASIM_0000919601-mRNA-1"/>
    <property type="gene ID" value="ASIM_0000919601"/>
</dbReference>
<reference evidence="1 2" key="2">
    <citation type="submission" date="2018-11" db="EMBL/GenBank/DDBJ databases">
        <authorList>
            <consortium name="Pathogen Informatics"/>
        </authorList>
    </citation>
    <scope>NUCLEOTIDE SEQUENCE [LARGE SCALE GENOMIC DNA]</scope>
</reference>
<dbReference type="EMBL" id="UYRR01025658">
    <property type="protein sequence ID" value="VDK35314.1"/>
    <property type="molecule type" value="Genomic_DNA"/>
</dbReference>
<reference evidence="3" key="1">
    <citation type="submission" date="2017-02" db="UniProtKB">
        <authorList>
            <consortium name="WormBaseParasite"/>
        </authorList>
    </citation>
    <scope>IDENTIFICATION</scope>
</reference>
<gene>
    <name evidence="1" type="ORF">ASIM_LOCUS8930</name>
</gene>
<sequence length="90" mass="10226">MFQVYTSTAVDHENDLILGALLVLSQVSFATKGFRSFNRIMRHIEAKGSLNYPGLVTHITNMAILEEISRVQEYCTEYVTIQVALPQVHR</sequence>
<protein>
    <submittedName>
        <fullName evidence="3">WASH-7_N domain-containing protein</fullName>
    </submittedName>
</protein>
<dbReference type="AlphaFoldDB" id="A0A0M3JNF6"/>
<accession>A0A0M3JNF6</accession>
<organism evidence="3">
    <name type="scientific">Anisakis simplex</name>
    <name type="common">Herring worm</name>
    <dbReference type="NCBI Taxonomy" id="6269"/>
    <lineage>
        <taxon>Eukaryota</taxon>
        <taxon>Metazoa</taxon>
        <taxon>Ecdysozoa</taxon>
        <taxon>Nematoda</taxon>
        <taxon>Chromadorea</taxon>
        <taxon>Rhabditida</taxon>
        <taxon>Spirurina</taxon>
        <taxon>Ascaridomorpha</taxon>
        <taxon>Ascaridoidea</taxon>
        <taxon>Anisakidae</taxon>
        <taxon>Anisakis</taxon>
        <taxon>Anisakis simplex complex</taxon>
    </lineage>
</organism>
<dbReference type="OrthoDB" id="5796844at2759"/>
<evidence type="ECO:0000313" key="2">
    <source>
        <dbReference type="Proteomes" id="UP000267096"/>
    </source>
</evidence>
<proteinExistence type="predicted"/>
<evidence type="ECO:0000313" key="3">
    <source>
        <dbReference type="WBParaSite" id="ASIM_0000919601-mRNA-1"/>
    </source>
</evidence>